<protein>
    <submittedName>
        <fullName evidence="1">Uncharacterized protein</fullName>
    </submittedName>
</protein>
<evidence type="ECO:0000313" key="1">
    <source>
        <dbReference type="EMBL" id="URD93620.1"/>
    </source>
</evidence>
<organism evidence="1 2">
    <name type="scientific">Musa troglodytarum</name>
    <name type="common">fe'i banana</name>
    <dbReference type="NCBI Taxonomy" id="320322"/>
    <lineage>
        <taxon>Eukaryota</taxon>
        <taxon>Viridiplantae</taxon>
        <taxon>Streptophyta</taxon>
        <taxon>Embryophyta</taxon>
        <taxon>Tracheophyta</taxon>
        <taxon>Spermatophyta</taxon>
        <taxon>Magnoliopsida</taxon>
        <taxon>Liliopsida</taxon>
        <taxon>Zingiberales</taxon>
        <taxon>Musaceae</taxon>
        <taxon>Musa</taxon>
    </lineage>
</organism>
<dbReference type="EMBL" id="CP097505">
    <property type="protein sequence ID" value="URD93620.1"/>
    <property type="molecule type" value="Genomic_DNA"/>
</dbReference>
<dbReference type="Proteomes" id="UP001055439">
    <property type="component" value="Chromosome 3"/>
</dbReference>
<evidence type="ECO:0000313" key="2">
    <source>
        <dbReference type="Proteomes" id="UP001055439"/>
    </source>
</evidence>
<reference evidence="1" key="1">
    <citation type="submission" date="2022-05" db="EMBL/GenBank/DDBJ databases">
        <title>The Musa troglodytarum L. genome provides insights into the mechanism of non-climacteric behaviour and enrichment of carotenoids.</title>
        <authorList>
            <person name="Wang J."/>
        </authorList>
    </citation>
    <scope>NUCLEOTIDE SEQUENCE</scope>
    <source>
        <tissue evidence="1">Leaf</tissue>
    </source>
</reference>
<dbReference type="AlphaFoldDB" id="A0A9E7FDU4"/>
<name>A0A9E7FDU4_9LILI</name>
<proteinExistence type="predicted"/>
<keyword evidence="2" id="KW-1185">Reference proteome</keyword>
<gene>
    <name evidence="1" type="ORF">MUK42_32878</name>
</gene>
<accession>A0A9E7FDU4</accession>
<sequence length="36" mass="4236">MERSMFLSVKCFIMRCGGRWWLPRFLLAAMLSKAQA</sequence>